<dbReference type="CDD" id="cd03112">
    <property type="entry name" value="CobW-like"/>
    <property type="match status" value="1"/>
</dbReference>
<name>F8D7P7_HALXS</name>
<reference evidence="8 9" key="1">
    <citation type="journal article" date="2012" name="Stand. Genomic Sci.">
        <title>Complete genome sequence of Halopiger xanaduensis type strain (SH-6(T)).</title>
        <authorList>
            <person name="Anderson I."/>
            <person name="Tindall B.J."/>
            <person name="Rohde M."/>
            <person name="Lucas S."/>
            <person name="Han J."/>
            <person name="Lapidus A."/>
            <person name="Cheng J.F."/>
            <person name="Goodwin L."/>
            <person name="Pitluck S."/>
            <person name="Peters L."/>
            <person name="Pati A."/>
            <person name="Mikhailova N."/>
            <person name="Pagani I."/>
            <person name="Teshima H."/>
            <person name="Han C."/>
            <person name="Tapia R."/>
            <person name="Land M."/>
            <person name="Woyke T."/>
            <person name="Klenk H.P."/>
            <person name="Kyrpides N."/>
            <person name="Ivanova N."/>
        </authorList>
    </citation>
    <scope>NUCLEOTIDE SEQUENCE [LARGE SCALE GENOMIC DNA]</scope>
    <source>
        <strain evidence="9">DSM 18323 / JCM 14033 / SH-6</strain>
    </source>
</reference>
<dbReference type="RefSeq" id="WP_013878395.1">
    <property type="nucleotide sequence ID" value="NC_015666.1"/>
</dbReference>
<dbReference type="Gene3D" id="3.30.1220.10">
    <property type="entry name" value="CobW-like, C-terminal domain"/>
    <property type="match status" value="1"/>
</dbReference>
<dbReference type="GO" id="GO:0016787">
    <property type="term" value="F:hydrolase activity"/>
    <property type="evidence" value="ECO:0007669"/>
    <property type="project" value="UniProtKB-KW"/>
</dbReference>
<dbReference type="GO" id="GO:0000166">
    <property type="term" value="F:nucleotide binding"/>
    <property type="evidence" value="ECO:0007669"/>
    <property type="project" value="UniProtKB-KW"/>
</dbReference>
<evidence type="ECO:0000313" key="9">
    <source>
        <dbReference type="Proteomes" id="UP000006794"/>
    </source>
</evidence>
<dbReference type="InterPro" id="IPR027417">
    <property type="entry name" value="P-loop_NTPase"/>
</dbReference>
<dbReference type="PANTHER" id="PTHR43603">
    <property type="entry name" value="COBW DOMAIN-CONTAINING PROTEIN DDB_G0274527"/>
    <property type="match status" value="1"/>
</dbReference>
<dbReference type="Pfam" id="PF07683">
    <property type="entry name" value="CobW_C"/>
    <property type="match status" value="1"/>
</dbReference>
<keyword evidence="1" id="KW-0547">Nucleotide-binding</keyword>
<dbReference type="Gene3D" id="3.40.50.300">
    <property type="entry name" value="P-loop containing nucleotide triphosphate hydrolases"/>
    <property type="match status" value="1"/>
</dbReference>
<evidence type="ECO:0000256" key="2">
    <source>
        <dbReference type="ARBA" id="ARBA00022801"/>
    </source>
</evidence>
<keyword evidence="2" id="KW-0378">Hydrolase</keyword>
<evidence type="ECO:0000256" key="1">
    <source>
        <dbReference type="ARBA" id="ARBA00022741"/>
    </source>
</evidence>
<evidence type="ECO:0000256" key="4">
    <source>
        <dbReference type="ARBA" id="ARBA00034320"/>
    </source>
</evidence>
<feature type="region of interest" description="Disordered" evidence="6">
    <location>
        <begin position="235"/>
        <end position="262"/>
    </location>
</feature>
<dbReference type="InterPro" id="IPR003495">
    <property type="entry name" value="CobW/HypB/UreG_nucleotide-bd"/>
</dbReference>
<comment type="similarity">
    <text evidence="4">Belongs to the SIMIBI class G3E GTPase family. ZNG1 subfamily.</text>
</comment>
<comment type="catalytic activity">
    <reaction evidence="5">
        <text>GTP + H2O = GDP + phosphate + H(+)</text>
        <dbReference type="Rhea" id="RHEA:19669"/>
        <dbReference type="ChEBI" id="CHEBI:15377"/>
        <dbReference type="ChEBI" id="CHEBI:15378"/>
        <dbReference type="ChEBI" id="CHEBI:37565"/>
        <dbReference type="ChEBI" id="CHEBI:43474"/>
        <dbReference type="ChEBI" id="CHEBI:58189"/>
    </reaction>
    <physiologicalReaction direction="left-to-right" evidence="5">
        <dbReference type="Rhea" id="RHEA:19670"/>
    </physiologicalReaction>
</comment>
<evidence type="ECO:0000256" key="5">
    <source>
        <dbReference type="ARBA" id="ARBA00049117"/>
    </source>
</evidence>
<dbReference type="Pfam" id="PF02492">
    <property type="entry name" value="cobW"/>
    <property type="match status" value="1"/>
</dbReference>
<keyword evidence="3" id="KW-0143">Chaperone</keyword>
<proteinExistence type="inferred from homology"/>
<evidence type="ECO:0000256" key="3">
    <source>
        <dbReference type="ARBA" id="ARBA00023186"/>
    </source>
</evidence>
<feature type="domain" description="CobW C-terminal" evidence="7">
    <location>
        <begin position="268"/>
        <end position="358"/>
    </location>
</feature>
<dbReference type="InterPro" id="IPR011629">
    <property type="entry name" value="CobW-like_C"/>
</dbReference>
<dbReference type="GeneID" id="10795832"/>
<feature type="compositionally biased region" description="Basic and acidic residues" evidence="6">
    <location>
        <begin position="240"/>
        <end position="262"/>
    </location>
</feature>
<dbReference type="eggNOG" id="arCOG01234">
    <property type="taxonomic scope" value="Archaea"/>
</dbReference>
<dbReference type="SMART" id="SM00833">
    <property type="entry name" value="CobW_C"/>
    <property type="match status" value="1"/>
</dbReference>
<keyword evidence="9" id="KW-1185">Reference proteome</keyword>
<gene>
    <name evidence="8" type="ordered locus">Halxa_0856</name>
</gene>
<dbReference type="SUPFAM" id="SSF90002">
    <property type="entry name" value="Hypothetical protein YjiA, C-terminal domain"/>
    <property type="match status" value="1"/>
</dbReference>
<dbReference type="SUPFAM" id="SSF52540">
    <property type="entry name" value="P-loop containing nucleoside triphosphate hydrolases"/>
    <property type="match status" value="1"/>
</dbReference>
<dbReference type="Proteomes" id="UP000006794">
    <property type="component" value="Chromosome"/>
</dbReference>
<organism evidence="8 9">
    <name type="scientific">Halopiger xanaduensis (strain DSM 18323 / JCM 14033 / SH-6)</name>
    <dbReference type="NCBI Taxonomy" id="797210"/>
    <lineage>
        <taxon>Archaea</taxon>
        <taxon>Methanobacteriati</taxon>
        <taxon>Methanobacteriota</taxon>
        <taxon>Stenosarchaea group</taxon>
        <taxon>Halobacteria</taxon>
        <taxon>Halobacteriales</taxon>
        <taxon>Natrialbaceae</taxon>
        <taxon>Halopiger</taxon>
    </lineage>
</organism>
<dbReference type="InterPro" id="IPR036627">
    <property type="entry name" value="CobW-likC_sf"/>
</dbReference>
<dbReference type="HOGENOM" id="CLU_017452_2_0_2"/>
<dbReference type="AlphaFoldDB" id="F8D7P7"/>
<sequence length="378" mass="41667">MVSNDRIPVTVVSGYLGAGKTTLLNRVLSNPGDRRIAVIVNDMGEVNVDADLIARENEDEGIVDLSNGCICCRLQDDLLTEAAELAESRAFDYLLVESSGISEPIPVAQVFTEGTEDSDVDPTNRFRLDTMVTVLDTYGFWKEFDAGAALPEGAQPDTDRPLSDVLVEGIEFCDVLLLNKTDMVPDDVLEEIEAVVEQLQPRAKRLRTTYSEVDPDVILDTGRFDFEAAKRSQGWKRHLRGEGHGHGAEPDDHDEHDAAETAADRHGVSSFVFRSDRPFHPERLADWLEEWDGSIVRAKGVCYVANREEVIGVSQAGPSVSAGPIGEWRPDDDRGTQLVFIGREMDEERIRDELEACLLEGDKPDAAEATDAADPFPL</sequence>
<accession>F8D7P7</accession>
<dbReference type="EMBL" id="CP002839">
    <property type="protein sequence ID" value="AEH35495.1"/>
    <property type="molecule type" value="Genomic_DNA"/>
</dbReference>
<dbReference type="OrthoDB" id="359387at2157"/>
<dbReference type="KEGG" id="hxa:Halxa_0856"/>
<protein>
    <submittedName>
        <fullName evidence="8">Cobalamin synthesis protein P47K</fullName>
    </submittedName>
</protein>
<evidence type="ECO:0000313" key="8">
    <source>
        <dbReference type="EMBL" id="AEH35495.1"/>
    </source>
</evidence>
<evidence type="ECO:0000256" key="6">
    <source>
        <dbReference type="SAM" id="MobiDB-lite"/>
    </source>
</evidence>
<evidence type="ECO:0000259" key="7">
    <source>
        <dbReference type="SMART" id="SM00833"/>
    </source>
</evidence>
<dbReference type="InterPro" id="IPR051927">
    <property type="entry name" value="Zn_Chap_cDPG_Synth"/>
</dbReference>
<dbReference type="PANTHER" id="PTHR43603:SF1">
    <property type="entry name" value="ZINC-REGULATED GTPASE METALLOPROTEIN ACTIVATOR 1"/>
    <property type="match status" value="1"/>
</dbReference>